<accession>A0A0G0W825</accession>
<feature type="transmembrane region" description="Helical" evidence="8">
    <location>
        <begin position="16"/>
        <end position="37"/>
    </location>
</feature>
<feature type="transmembrane region" description="Helical" evidence="8">
    <location>
        <begin position="204"/>
        <end position="223"/>
    </location>
</feature>
<comment type="subcellular location">
    <subcellularLocation>
        <location evidence="1">Cell membrane</location>
        <topology evidence="1">Multi-pass membrane protein</topology>
    </subcellularLocation>
</comment>
<dbReference type="EMBL" id="LCBL01000003">
    <property type="protein sequence ID" value="KKS09130.1"/>
    <property type="molecule type" value="Genomic_DNA"/>
</dbReference>
<feature type="transmembrane region" description="Helical" evidence="8">
    <location>
        <begin position="310"/>
        <end position="328"/>
    </location>
</feature>
<gene>
    <name evidence="10" type="ORF">UU65_C0003G0185</name>
</gene>
<dbReference type="GO" id="GO:0016763">
    <property type="term" value="F:pentosyltransferase activity"/>
    <property type="evidence" value="ECO:0007669"/>
    <property type="project" value="TreeGrafter"/>
</dbReference>
<evidence type="ECO:0000256" key="3">
    <source>
        <dbReference type="ARBA" id="ARBA00022676"/>
    </source>
</evidence>
<feature type="transmembrane region" description="Helical" evidence="8">
    <location>
        <begin position="119"/>
        <end position="152"/>
    </location>
</feature>
<keyword evidence="5 8" id="KW-0812">Transmembrane</keyword>
<dbReference type="Proteomes" id="UP000033869">
    <property type="component" value="Unassembled WGS sequence"/>
</dbReference>
<evidence type="ECO:0000256" key="5">
    <source>
        <dbReference type="ARBA" id="ARBA00022692"/>
    </source>
</evidence>
<dbReference type="Pfam" id="PF13231">
    <property type="entry name" value="PMT_2"/>
    <property type="match status" value="1"/>
</dbReference>
<dbReference type="AlphaFoldDB" id="A0A0G0W825"/>
<keyword evidence="3" id="KW-0328">Glycosyltransferase</keyword>
<dbReference type="GO" id="GO:0005886">
    <property type="term" value="C:plasma membrane"/>
    <property type="evidence" value="ECO:0007669"/>
    <property type="project" value="UniProtKB-SubCell"/>
</dbReference>
<dbReference type="PANTHER" id="PTHR33908">
    <property type="entry name" value="MANNOSYLTRANSFERASE YKCB-RELATED"/>
    <property type="match status" value="1"/>
</dbReference>
<feature type="transmembrane region" description="Helical" evidence="8">
    <location>
        <begin position="89"/>
        <end position="107"/>
    </location>
</feature>
<organism evidence="10 11">
    <name type="scientific">candidate division CPR2 bacterium GW2011_GWC1_41_48</name>
    <dbReference type="NCBI Taxonomy" id="1618344"/>
    <lineage>
        <taxon>Bacteria</taxon>
        <taxon>Bacteria division CPR2</taxon>
    </lineage>
</organism>
<proteinExistence type="predicted"/>
<evidence type="ECO:0000256" key="6">
    <source>
        <dbReference type="ARBA" id="ARBA00022989"/>
    </source>
</evidence>
<reference evidence="10 11" key="1">
    <citation type="journal article" date="2015" name="Nature">
        <title>rRNA introns, odd ribosomes, and small enigmatic genomes across a large radiation of phyla.</title>
        <authorList>
            <person name="Brown C.T."/>
            <person name="Hug L.A."/>
            <person name="Thomas B.C."/>
            <person name="Sharon I."/>
            <person name="Castelle C.J."/>
            <person name="Singh A."/>
            <person name="Wilkins M.J."/>
            <person name="Williams K.H."/>
            <person name="Banfield J.F."/>
        </authorList>
    </citation>
    <scope>NUCLEOTIDE SEQUENCE [LARGE SCALE GENOMIC DNA]</scope>
</reference>
<dbReference type="InterPro" id="IPR050297">
    <property type="entry name" value="LipidA_mod_glycosyltrf_83"/>
</dbReference>
<protein>
    <submittedName>
        <fullName evidence="10">Putative membrane protein</fullName>
    </submittedName>
</protein>
<evidence type="ECO:0000256" key="8">
    <source>
        <dbReference type="SAM" id="Phobius"/>
    </source>
</evidence>
<feature type="transmembrane region" description="Helical" evidence="8">
    <location>
        <begin position="285"/>
        <end position="304"/>
    </location>
</feature>
<keyword evidence="4" id="KW-0808">Transferase</keyword>
<sequence length="474" mass="54797">MNHKALEKSSFKLGKLLTYFFIACITVITAMLLYLSFFKPLEQDEGVFLTIANGIVEGKSPYQDYFDHKPPGIYFLLASAVYLSENTALMAKGILFFFNFISSFLIFKIANEYKKGSGFLASVLFLFSATFFETNHIIAEPFMVTFLLLAFLLMLEWTNKNERKYLVGSGLMVGLAVLFKQTAIVNLFIFIPFIYFAKKKISDLGYFIFGTIIVCFPFLIYLLSKKVVQEAINQIITVNFTSYPKENMSMVFNNLAPPFKKTLPIWILFLAFVFSKGKNIDQKKLLLIISALAPMPFLLVRHYPHYWLQIMPFIAIAAAISLDSLIGFKSSKTWLNLFRVAVLSIIALSFFTNFKWFYWMAKNVDQPKLKAEKEAAKMLKELPQKNILAENQFTGFYLLSEKEALTKYLYITEVNEKEAAEEKTIEILKNNKDTIIVWPKDLKYTYAKKLQNYIIQHYQPKKEFSQLGMIIYQN</sequence>
<name>A0A0G0W825_UNCC2</name>
<dbReference type="GO" id="GO:0009103">
    <property type="term" value="P:lipopolysaccharide biosynthetic process"/>
    <property type="evidence" value="ECO:0007669"/>
    <property type="project" value="UniProtKB-ARBA"/>
</dbReference>
<evidence type="ECO:0000256" key="2">
    <source>
        <dbReference type="ARBA" id="ARBA00022475"/>
    </source>
</evidence>
<evidence type="ECO:0000256" key="1">
    <source>
        <dbReference type="ARBA" id="ARBA00004651"/>
    </source>
</evidence>
<comment type="caution">
    <text evidence="10">The sequence shown here is derived from an EMBL/GenBank/DDBJ whole genome shotgun (WGS) entry which is preliminary data.</text>
</comment>
<feature type="transmembrane region" description="Helical" evidence="8">
    <location>
        <begin position="340"/>
        <end position="359"/>
    </location>
</feature>
<evidence type="ECO:0000313" key="10">
    <source>
        <dbReference type="EMBL" id="KKS09130.1"/>
    </source>
</evidence>
<evidence type="ECO:0000256" key="7">
    <source>
        <dbReference type="ARBA" id="ARBA00023136"/>
    </source>
</evidence>
<feature type="domain" description="Glycosyltransferase RgtA/B/C/D-like" evidence="9">
    <location>
        <begin position="68"/>
        <end position="220"/>
    </location>
</feature>
<dbReference type="InterPro" id="IPR038731">
    <property type="entry name" value="RgtA/B/C-like"/>
</dbReference>
<evidence type="ECO:0000259" key="9">
    <source>
        <dbReference type="Pfam" id="PF13231"/>
    </source>
</evidence>
<keyword evidence="7 8" id="KW-0472">Membrane</keyword>
<evidence type="ECO:0000313" key="11">
    <source>
        <dbReference type="Proteomes" id="UP000033869"/>
    </source>
</evidence>
<feature type="transmembrane region" description="Helical" evidence="8">
    <location>
        <begin position="172"/>
        <end position="197"/>
    </location>
</feature>
<keyword evidence="2" id="KW-1003">Cell membrane</keyword>
<evidence type="ECO:0000256" key="4">
    <source>
        <dbReference type="ARBA" id="ARBA00022679"/>
    </source>
</evidence>
<dbReference type="PANTHER" id="PTHR33908:SF11">
    <property type="entry name" value="MEMBRANE PROTEIN"/>
    <property type="match status" value="1"/>
</dbReference>
<keyword evidence="6 8" id="KW-1133">Transmembrane helix</keyword>